<dbReference type="GO" id="GO:0008168">
    <property type="term" value="F:methyltransferase activity"/>
    <property type="evidence" value="ECO:0007669"/>
    <property type="project" value="UniProtKB-KW"/>
</dbReference>
<feature type="domain" description="O-methyltransferase C-terminal" evidence="4">
    <location>
        <begin position="180"/>
        <end position="332"/>
    </location>
</feature>
<dbReference type="InterPro" id="IPR029063">
    <property type="entry name" value="SAM-dependent_MTases_sf"/>
</dbReference>
<evidence type="ECO:0000259" key="4">
    <source>
        <dbReference type="Pfam" id="PF00891"/>
    </source>
</evidence>
<feature type="domain" description="BVU-1015-like N-terminal dimerisation-like" evidence="5">
    <location>
        <begin position="14"/>
        <end position="80"/>
    </location>
</feature>
<dbReference type="InterPro" id="IPR036388">
    <property type="entry name" value="WH-like_DNA-bd_sf"/>
</dbReference>
<evidence type="ECO:0000256" key="2">
    <source>
        <dbReference type="ARBA" id="ARBA00022679"/>
    </source>
</evidence>
<dbReference type="PANTHER" id="PTHR43712:SF2">
    <property type="entry name" value="O-METHYLTRANSFERASE CICE"/>
    <property type="match status" value="1"/>
</dbReference>
<dbReference type="EMBL" id="JBHTBN010000004">
    <property type="protein sequence ID" value="MFC7357923.1"/>
    <property type="molecule type" value="Genomic_DNA"/>
</dbReference>
<dbReference type="SUPFAM" id="SSF53335">
    <property type="entry name" value="S-adenosyl-L-methionine-dependent methyltransferases"/>
    <property type="match status" value="1"/>
</dbReference>
<name>A0ABW2MVM5_9FLAO</name>
<evidence type="ECO:0000256" key="3">
    <source>
        <dbReference type="ARBA" id="ARBA00022691"/>
    </source>
</evidence>
<evidence type="ECO:0000259" key="5">
    <source>
        <dbReference type="Pfam" id="PF21212"/>
    </source>
</evidence>
<dbReference type="Proteomes" id="UP001596415">
    <property type="component" value="Unassembled WGS sequence"/>
</dbReference>
<sequence length="353" mass="39756">MTKKPIRAIEALQEAQKIAFAPFVFQTAVSLRNLGVFEYIFKHQNSGKVTLQSMAEVLSLSEYGLGVLLEMAESSELVVKNESGGFSLTKTGYFLTYDPTVNVNINFTQDVNYKGLFHLEEAITTGKPSGLKELGKWETVYEGLSQLPKHIQKSWFEFDHHYSDPIFNEALQIVFEYKPNHIFDIGGNTGKFALQCLKQSEDTQITIVDLPGQLHKALSNIADAGFKQRVSGYEMDWLAANPSLPKGADLVWMSQFLDCFSEEEIIKILKSCVASIDNKTPVLITETFTDRQKFDNAKFVLEATSLYFTVMANGNSKMYPSTVFETLIDKAGLKIDRDIKLGEFHTMLVCFKK</sequence>
<dbReference type="SUPFAM" id="SSF46785">
    <property type="entry name" value="Winged helix' DNA-binding domain"/>
    <property type="match status" value="1"/>
</dbReference>
<keyword evidence="1 6" id="KW-0489">Methyltransferase</keyword>
<dbReference type="Gene3D" id="1.20.58.1390">
    <property type="match status" value="1"/>
</dbReference>
<gene>
    <name evidence="6" type="ORF">ACFQO1_09510</name>
</gene>
<dbReference type="InterPro" id="IPR049480">
    <property type="entry name" value="BVU_1015-like_N"/>
</dbReference>
<dbReference type="Pfam" id="PF21212">
    <property type="entry name" value="Dimerisation2-like_dom"/>
    <property type="match status" value="1"/>
</dbReference>
<evidence type="ECO:0000313" key="6">
    <source>
        <dbReference type="EMBL" id="MFC7357923.1"/>
    </source>
</evidence>
<dbReference type="Pfam" id="PF00891">
    <property type="entry name" value="Methyltransf_2"/>
    <property type="match status" value="1"/>
</dbReference>
<dbReference type="InterPro" id="IPR016461">
    <property type="entry name" value="COMT-like"/>
</dbReference>
<keyword evidence="3" id="KW-0949">S-adenosyl-L-methionine</keyword>
<dbReference type="GO" id="GO:0032259">
    <property type="term" value="P:methylation"/>
    <property type="evidence" value="ECO:0007669"/>
    <property type="project" value="UniProtKB-KW"/>
</dbReference>
<keyword evidence="7" id="KW-1185">Reference proteome</keyword>
<accession>A0ABW2MVM5</accession>
<proteinExistence type="predicted"/>
<dbReference type="RefSeq" id="WP_380217795.1">
    <property type="nucleotide sequence ID" value="NZ_JBHTBN010000004.1"/>
</dbReference>
<dbReference type="PIRSF" id="PIRSF005739">
    <property type="entry name" value="O-mtase"/>
    <property type="match status" value="1"/>
</dbReference>
<dbReference type="Gene3D" id="1.10.10.10">
    <property type="entry name" value="Winged helix-like DNA-binding domain superfamily/Winged helix DNA-binding domain"/>
    <property type="match status" value="1"/>
</dbReference>
<dbReference type="InterPro" id="IPR036390">
    <property type="entry name" value="WH_DNA-bd_sf"/>
</dbReference>
<evidence type="ECO:0000313" key="7">
    <source>
        <dbReference type="Proteomes" id="UP001596415"/>
    </source>
</evidence>
<dbReference type="PROSITE" id="PS51683">
    <property type="entry name" value="SAM_OMT_II"/>
    <property type="match status" value="1"/>
</dbReference>
<comment type="caution">
    <text evidence="6">The sequence shown here is derived from an EMBL/GenBank/DDBJ whole genome shotgun (WGS) entry which is preliminary data.</text>
</comment>
<keyword evidence="2" id="KW-0808">Transferase</keyword>
<evidence type="ECO:0000256" key="1">
    <source>
        <dbReference type="ARBA" id="ARBA00022603"/>
    </source>
</evidence>
<protein>
    <submittedName>
        <fullName evidence="6">Methyltransferase</fullName>
    </submittedName>
</protein>
<dbReference type="Gene3D" id="3.40.50.150">
    <property type="entry name" value="Vaccinia Virus protein VP39"/>
    <property type="match status" value="1"/>
</dbReference>
<reference evidence="7" key="1">
    <citation type="journal article" date="2019" name="Int. J. Syst. Evol. Microbiol.">
        <title>The Global Catalogue of Microorganisms (GCM) 10K type strain sequencing project: providing services to taxonomists for standard genome sequencing and annotation.</title>
        <authorList>
            <consortium name="The Broad Institute Genomics Platform"/>
            <consortium name="The Broad Institute Genome Sequencing Center for Infectious Disease"/>
            <person name="Wu L."/>
            <person name="Ma J."/>
        </authorList>
    </citation>
    <scope>NUCLEOTIDE SEQUENCE [LARGE SCALE GENOMIC DNA]</scope>
    <source>
        <strain evidence="7">CGMCC 1.16306</strain>
    </source>
</reference>
<dbReference type="InterPro" id="IPR001077">
    <property type="entry name" value="COMT_C"/>
</dbReference>
<organism evidence="6 7">
    <name type="scientific">Jejudonia soesokkakensis</name>
    <dbReference type="NCBI Taxonomy" id="1323432"/>
    <lineage>
        <taxon>Bacteria</taxon>
        <taxon>Pseudomonadati</taxon>
        <taxon>Bacteroidota</taxon>
        <taxon>Flavobacteriia</taxon>
        <taxon>Flavobacteriales</taxon>
        <taxon>Flavobacteriaceae</taxon>
        <taxon>Jejudonia</taxon>
    </lineage>
</organism>
<dbReference type="PANTHER" id="PTHR43712">
    <property type="entry name" value="PUTATIVE (AFU_ORTHOLOGUE AFUA_4G14580)-RELATED"/>
    <property type="match status" value="1"/>
</dbReference>